<dbReference type="EC" id="7.1.1.2" evidence="4"/>
<evidence type="ECO:0000259" key="20">
    <source>
        <dbReference type="Pfam" id="PF00361"/>
    </source>
</evidence>
<dbReference type="EMBL" id="MT364421">
    <property type="protein sequence ID" value="QRN71392.1"/>
    <property type="molecule type" value="Genomic_DNA"/>
</dbReference>
<sequence length="338" mass="39841">MNKNFKFLFFNLLILSTLISISSTSWMGMWMGLEMNLLAIIPLMYSKTSISSSEASVKYFIVQTIASSIIIINITMLMINFNMSSNINIFNMNLIMMNSAFLIKIGMAPFHFWFPEIIYGLSWMNSMIILTWQKIAPMILFMFNLMNNSFAIFVIITSLLISTINSLNMINLKKILAFSSINHMSWMMTMMIFSKTIWMLYFYIYSFSSIIMILFLNKFKILYVNQISFLNNNKEMIMFFILGFVSFMGLPPTIGFVSKWLTIQVLIWEKWLFLTFILIMLTILMIYIYFQLMIYSILFNSKKNNFFLKNNKIMFSYLSIMNLFNILGMILITLIFNF</sequence>
<keyword evidence="13" id="KW-0520">NAD</keyword>
<keyword evidence="15 21" id="KW-0496">Mitochondrion</keyword>
<evidence type="ECO:0000256" key="4">
    <source>
        <dbReference type="ARBA" id="ARBA00012944"/>
    </source>
</evidence>
<evidence type="ECO:0000256" key="2">
    <source>
        <dbReference type="ARBA" id="ARBA00004448"/>
    </source>
</evidence>
<evidence type="ECO:0000256" key="14">
    <source>
        <dbReference type="ARBA" id="ARBA00023075"/>
    </source>
</evidence>
<feature type="transmembrane region" description="Helical" evidence="19">
    <location>
        <begin position="237"/>
        <end position="258"/>
    </location>
</feature>
<dbReference type="PANTHER" id="PTHR46552:SF1">
    <property type="entry name" value="NADH-UBIQUINONE OXIDOREDUCTASE CHAIN 2"/>
    <property type="match status" value="1"/>
</dbReference>
<evidence type="ECO:0000256" key="9">
    <source>
        <dbReference type="ARBA" id="ARBA00022792"/>
    </source>
</evidence>
<feature type="domain" description="NADH:quinone oxidoreductase/Mrp antiporter transmembrane" evidence="20">
    <location>
        <begin position="23"/>
        <end position="282"/>
    </location>
</feature>
<keyword evidence="8 19" id="KW-0812">Transmembrane</keyword>
<feature type="transmembrane region" description="Helical" evidence="19">
    <location>
        <begin position="7"/>
        <end position="28"/>
    </location>
</feature>
<evidence type="ECO:0000256" key="10">
    <source>
        <dbReference type="ARBA" id="ARBA00022967"/>
    </source>
</evidence>
<accession>A0A891ZK33</accession>
<evidence type="ECO:0000256" key="5">
    <source>
        <dbReference type="ARBA" id="ARBA00021008"/>
    </source>
</evidence>
<evidence type="ECO:0000256" key="16">
    <source>
        <dbReference type="ARBA" id="ARBA00023136"/>
    </source>
</evidence>
<evidence type="ECO:0000256" key="13">
    <source>
        <dbReference type="ARBA" id="ARBA00023027"/>
    </source>
</evidence>
<keyword evidence="16 19" id="KW-0472">Membrane</keyword>
<name>A0A891ZK33_9COLE</name>
<feature type="transmembrane region" description="Helical" evidence="19">
    <location>
        <begin position="313"/>
        <end position="336"/>
    </location>
</feature>
<proteinExistence type="inferred from homology"/>
<geneLocation type="mitochondrion" evidence="21"/>
<dbReference type="GO" id="GO:0006120">
    <property type="term" value="P:mitochondrial electron transport, NADH to ubiquinone"/>
    <property type="evidence" value="ECO:0007669"/>
    <property type="project" value="TreeGrafter"/>
</dbReference>
<evidence type="ECO:0000256" key="7">
    <source>
        <dbReference type="ARBA" id="ARBA00022660"/>
    </source>
</evidence>
<keyword evidence="11" id="KW-0249">Electron transport</keyword>
<reference evidence="21" key="1">
    <citation type="journal article" date="2020" name="Mitochondrial DNA Part B Resour">
        <title>The complete mitochondrial genome sequence and phylogenetic analysis of Cantharis plagiata (Coleoptera, Canthridae).</title>
        <authorList>
            <person name="Xi H.C."/>
            <person name="Ge S.J."/>
            <person name="Kang Z.X."/>
            <person name="Liu H.Y."/>
            <person name="Yang Y.X."/>
        </authorList>
    </citation>
    <scope>NUCLEOTIDE SEQUENCE</scope>
</reference>
<dbReference type="InterPro" id="IPR050175">
    <property type="entry name" value="Complex_I_Subunit_2"/>
</dbReference>
<comment type="catalytic activity">
    <reaction evidence="18">
        <text>a ubiquinone + NADH + 5 H(+)(in) = a ubiquinol + NAD(+) + 4 H(+)(out)</text>
        <dbReference type="Rhea" id="RHEA:29091"/>
        <dbReference type="Rhea" id="RHEA-COMP:9565"/>
        <dbReference type="Rhea" id="RHEA-COMP:9566"/>
        <dbReference type="ChEBI" id="CHEBI:15378"/>
        <dbReference type="ChEBI" id="CHEBI:16389"/>
        <dbReference type="ChEBI" id="CHEBI:17976"/>
        <dbReference type="ChEBI" id="CHEBI:57540"/>
        <dbReference type="ChEBI" id="CHEBI:57945"/>
        <dbReference type="EC" id="7.1.1.2"/>
    </reaction>
</comment>
<evidence type="ECO:0000313" key="21">
    <source>
        <dbReference type="EMBL" id="QRN71392.1"/>
    </source>
</evidence>
<gene>
    <name evidence="21" type="primary">ND2</name>
</gene>
<dbReference type="InterPro" id="IPR001750">
    <property type="entry name" value="ND/Mrp_TM"/>
</dbReference>
<evidence type="ECO:0000256" key="3">
    <source>
        <dbReference type="ARBA" id="ARBA00007012"/>
    </source>
</evidence>
<feature type="transmembrane region" description="Helical" evidence="19">
    <location>
        <begin position="270"/>
        <end position="292"/>
    </location>
</feature>
<dbReference type="Pfam" id="PF00361">
    <property type="entry name" value="Proton_antipo_M"/>
    <property type="match status" value="1"/>
</dbReference>
<evidence type="ECO:0000256" key="11">
    <source>
        <dbReference type="ARBA" id="ARBA00022982"/>
    </source>
</evidence>
<comment type="function">
    <text evidence="1">Core subunit of the mitochondrial membrane respiratory chain NADH dehydrogenase (Complex I) that is believed to belong to the minimal assembly required for catalysis. Complex I functions in the transfer of electrons from NADH to the respiratory chain. The immediate electron acceptor for the enzyme is believed to be ubiquinone.</text>
</comment>
<evidence type="ECO:0000256" key="19">
    <source>
        <dbReference type="SAM" id="Phobius"/>
    </source>
</evidence>
<feature type="transmembrane region" description="Helical" evidence="19">
    <location>
        <begin position="135"/>
        <end position="163"/>
    </location>
</feature>
<evidence type="ECO:0000256" key="18">
    <source>
        <dbReference type="ARBA" id="ARBA00049551"/>
    </source>
</evidence>
<reference evidence="21" key="2">
    <citation type="submission" date="2020-04" db="EMBL/GenBank/DDBJ databases">
        <authorList>
            <person name="Xi H."/>
            <person name="Ge S."/>
            <person name="Kang Z."/>
            <person name="Liu H."/>
            <person name="Yang Y."/>
        </authorList>
    </citation>
    <scope>NUCLEOTIDE SEQUENCE</scope>
</reference>
<dbReference type="PANTHER" id="PTHR46552">
    <property type="entry name" value="NADH-UBIQUINONE OXIDOREDUCTASE CHAIN 2"/>
    <property type="match status" value="1"/>
</dbReference>
<keyword evidence="12 19" id="KW-1133">Transmembrane helix</keyword>
<feature type="transmembrane region" description="Helical" evidence="19">
    <location>
        <begin position="93"/>
        <end position="115"/>
    </location>
</feature>
<evidence type="ECO:0000256" key="12">
    <source>
        <dbReference type="ARBA" id="ARBA00022989"/>
    </source>
</evidence>
<evidence type="ECO:0000256" key="1">
    <source>
        <dbReference type="ARBA" id="ARBA00003257"/>
    </source>
</evidence>
<dbReference type="GO" id="GO:0005743">
    <property type="term" value="C:mitochondrial inner membrane"/>
    <property type="evidence" value="ECO:0007669"/>
    <property type="project" value="UniProtKB-SubCell"/>
</dbReference>
<feature type="transmembrane region" description="Helical" evidence="19">
    <location>
        <begin position="199"/>
        <end position="216"/>
    </location>
</feature>
<evidence type="ECO:0000256" key="17">
    <source>
        <dbReference type="ARBA" id="ARBA00031028"/>
    </source>
</evidence>
<comment type="subcellular location">
    <subcellularLocation>
        <location evidence="2">Mitochondrion inner membrane</location>
        <topology evidence="2">Multi-pass membrane protein</topology>
    </subcellularLocation>
</comment>
<comment type="similarity">
    <text evidence="3">Belongs to the complex I subunit 2 family.</text>
</comment>
<dbReference type="AlphaFoldDB" id="A0A891ZK33"/>
<keyword evidence="10" id="KW-1278">Translocase</keyword>
<keyword evidence="9" id="KW-0999">Mitochondrion inner membrane</keyword>
<keyword evidence="7" id="KW-0679">Respiratory chain</keyword>
<keyword evidence="14" id="KW-0830">Ubiquinone</keyword>
<evidence type="ECO:0000256" key="15">
    <source>
        <dbReference type="ARBA" id="ARBA00023128"/>
    </source>
</evidence>
<protein>
    <recommendedName>
        <fullName evidence="5">NADH-ubiquinone oxidoreductase chain 2</fullName>
        <ecNumber evidence="4">7.1.1.2</ecNumber>
    </recommendedName>
    <alternativeName>
        <fullName evidence="17">NADH dehydrogenase subunit 2</fullName>
    </alternativeName>
</protein>
<evidence type="ECO:0000256" key="6">
    <source>
        <dbReference type="ARBA" id="ARBA00022448"/>
    </source>
</evidence>
<keyword evidence="6" id="KW-0813">Transport</keyword>
<evidence type="ECO:0000256" key="8">
    <source>
        <dbReference type="ARBA" id="ARBA00022692"/>
    </source>
</evidence>
<dbReference type="GO" id="GO:0008137">
    <property type="term" value="F:NADH dehydrogenase (ubiquinone) activity"/>
    <property type="evidence" value="ECO:0007669"/>
    <property type="project" value="UniProtKB-EC"/>
</dbReference>
<organism evidence="21">
    <name type="scientific">Cantharis plagiata</name>
    <dbReference type="NCBI Taxonomy" id="433532"/>
    <lineage>
        <taxon>Eukaryota</taxon>
        <taxon>Metazoa</taxon>
        <taxon>Ecdysozoa</taxon>
        <taxon>Arthropoda</taxon>
        <taxon>Hexapoda</taxon>
        <taxon>Insecta</taxon>
        <taxon>Pterygota</taxon>
        <taxon>Neoptera</taxon>
        <taxon>Endopterygota</taxon>
        <taxon>Coleoptera</taxon>
        <taxon>Polyphaga</taxon>
        <taxon>Elateriformia</taxon>
        <taxon>Elateroidea</taxon>
        <taxon>Cantharidae</taxon>
        <taxon>Cantharinae</taxon>
        <taxon>Cantharis</taxon>
    </lineage>
</organism>
<feature type="transmembrane region" description="Helical" evidence="19">
    <location>
        <begin position="59"/>
        <end position="81"/>
    </location>
</feature>